<dbReference type="GO" id="GO:0071949">
    <property type="term" value="F:FAD binding"/>
    <property type="evidence" value="ECO:0007669"/>
    <property type="project" value="InterPro"/>
</dbReference>
<dbReference type="InterPro" id="IPR036188">
    <property type="entry name" value="FAD/NAD-bd_sf"/>
</dbReference>
<protein>
    <recommendedName>
        <fullName evidence="4">FAD-binding domain-containing protein</fullName>
    </recommendedName>
</protein>
<dbReference type="STRING" id="50376.A0A517LHG2"/>
<evidence type="ECO:0000259" key="4">
    <source>
        <dbReference type="Pfam" id="PF01494"/>
    </source>
</evidence>
<dbReference type="PRINTS" id="PR00420">
    <property type="entry name" value="RNGMNOXGNASE"/>
</dbReference>
<sequence length="422" mass="46417">MPSSSLRVLIAGGGVAGPCLAYWITRTKLDTSIVVVERSPVPRSSGQAIDIRGPAVKVIQQMGLEETIKSRHTSETGTAFVDANGEAIAQFDKTGDNSNQSATSEFEILRAELADVFLKATEGRDNIEYVYGDYITGLTQEGGEGVQVTFDKRAAEKFDIVVACDGQSSKTRSFMFDNDEIADPYNFLGQYMAFFSIPSLPEEPKTWRIHIEPKGRSIHLRPHRQEGSCGAYIVVTQPARNVRDPAIEEAMQQGPDAIKQVLHKYFQDFGWEAKRVLEGMDRSGDFYFDQIAQVKLPRWTNGRCVLVGDAGYAPTPISGQGTSLAIIGAYILAGEISRIGQAVDIPMALKNYEKVLRPFVEKVQSIPSAAPQIASPQTSWGIWALETAAWGVQKTGLYKLFGSFGGSSENNWKLPEYDWAEL</sequence>
<dbReference type="SUPFAM" id="SSF51905">
    <property type="entry name" value="FAD/NAD(P)-binding domain"/>
    <property type="match status" value="1"/>
</dbReference>
<keyword evidence="2" id="KW-0274">FAD</keyword>
<reference evidence="5 6" key="1">
    <citation type="submission" date="2019-07" db="EMBL/GenBank/DDBJ databases">
        <title>Finished genome of Venturia effusa.</title>
        <authorList>
            <person name="Young C.A."/>
            <person name="Cox M.P."/>
            <person name="Ganley A.R.D."/>
            <person name="David W.J."/>
        </authorList>
    </citation>
    <scope>NUCLEOTIDE SEQUENCE [LARGE SCALE GENOMIC DNA]</scope>
    <source>
        <strain evidence="6">albino</strain>
    </source>
</reference>
<evidence type="ECO:0000256" key="2">
    <source>
        <dbReference type="ARBA" id="ARBA00022827"/>
    </source>
</evidence>
<dbReference type="OrthoDB" id="655030at2759"/>
<dbReference type="EMBL" id="CP042196">
    <property type="protein sequence ID" value="QDS75081.1"/>
    <property type="molecule type" value="Genomic_DNA"/>
</dbReference>
<dbReference type="InterPro" id="IPR051704">
    <property type="entry name" value="FAD_aromatic-hydroxylase"/>
</dbReference>
<keyword evidence="1" id="KW-0285">Flavoprotein</keyword>
<dbReference type="Pfam" id="PF01494">
    <property type="entry name" value="FAD_binding_3"/>
    <property type="match status" value="1"/>
</dbReference>
<feature type="domain" description="FAD-binding" evidence="4">
    <location>
        <begin position="7"/>
        <end position="363"/>
    </location>
</feature>
<dbReference type="InterPro" id="IPR002938">
    <property type="entry name" value="FAD-bd"/>
</dbReference>
<proteinExistence type="predicted"/>
<keyword evidence="6" id="KW-1185">Reference proteome</keyword>
<dbReference type="PANTHER" id="PTHR46865">
    <property type="entry name" value="OXIDOREDUCTASE-RELATED"/>
    <property type="match status" value="1"/>
</dbReference>
<name>A0A517LHG2_9PEZI</name>
<accession>A0A517LHG2</accession>
<dbReference type="Proteomes" id="UP000316270">
    <property type="component" value="Chromosome 12"/>
</dbReference>
<dbReference type="PANTHER" id="PTHR46865:SF2">
    <property type="entry name" value="MONOOXYGENASE"/>
    <property type="match status" value="1"/>
</dbReference>
<gene>
    <name evidence="5" type="ORF">FKW77_006871</name>
</gene>
<evidence type="ECO:0000256" key="3">
    <source>
        <dbReference type="ARBA" id="ARBA00023002"/>
    </source>
</evidence>
<organism evidence="5 6">
    <name type="scientific">Venturia effusa</name>
    <dbReference type="NCBI Taxonomy" id="50376"/>
    <lineage>
        <taxon>Eukaryota</taxon>
        <taxon>Fungi</taxon>
        <taxon>Dikarya</taxon>
        <taxon>Ascomycota</taxon>
        <taxon>Pezizomycotina</taxon>
        <taxon>Dothideomycetes</taxon>
        <taxon>Pleosporomycetidae</taxon>
        <taxon>Venturiales</taxon>
        <taxon>Venturiaceae</taxon>
        <taxon>Venturia</taxon>
    </lineage>
</organism>
<dbReference type="Gene3D" id="3.50.50.60">
    <property type="entry name" value="FAD/NAD(P)-binding domain"/>
    <property type="match status" value="1"/>
</dbReference>
<evidence type="ECO:0000256" key="1">
    <source>
        <dbReference type="ARBA" id="ARBA00022630"/>
    </source>
</evidence>
<dbReference type="GO" id="GO:0016491">
    <property type="term" value="F:oxidoreductase activity"/>
    <property type="evidence" value="ECO:0007669"/>
    <property type="project" value="UniProtKB-KW"/>
</dbReference>
<evidence type="ECO:0000313" key="5">
    <source>
        <dbReference type="EMBL" id="QDS75081.1"/>
    </source>
</evidence>
<keyword evidence="3" id="KW-0560">Oxidoreductase</keyword>
<evidence type="ECO:0000313" key="6">
    <source>
        <dbReference type="Proteomes" id="UP000316270"/>
    </source>
</evidence>
<dbReference type="AlphaFoldDB" id="A0A517LHG2"/>